<keyword evidence="3" id="KW-1185">Reference proteome</keyword>
<reference evidence="2" key="1">
    <citation type="submission" date="2022-01" db="EMBL/GenBank/DDBJ databases">
        <authorList>
            <person name="King R."/>
        </authorList>
    </citation>
    <scope>NUCLEOTIDE SEQUENCE</scope>
</reference>
<protein>
    <submittedName>
        <fullName evidence="2">Uncharacterized protein</fullName>
    </submittedName>
</protein>
<organism evidence="2 3">
    <name type="scientific">Nezara viridula</name>
    <name type="common">Southern green stink bug</name>
    <name type="synonym">Cimex viridulus</name>
    <dbReference type="NCBI Taxonomy" id="85310"/>
    <lineage>
        <taxon>Eukaryota</taxon>
        <taxon>Metazoa</taxon>
        <taxon>Ecdysozoa</taxon>
        <taxon>Arthropoda</taxon>
        <taxon>Hexapoda</taxon>
        <taxon>Insecta</taxon>
        <taxon>Pterygota</taxon>
        <taxon>Neoptera</taxon>
        <taxon>Paraneoptera</taxon>
        <taxon>Hemiptera</taxon>
        <taxon>Heteroptera</taxon>
        <taxon>Panheteroptera</taxon>
        <taxon>Pentatomomorpha</taxon>
        <taxon>Pentatomoidea</taxon>
        <taxon>Pentatomidae</taxon>
        <taxon>Pentatominae</taxon>
        <taxon>Nezara</taxon>
    </lineage>
</organism>
<dbReference type="EMBL" id="OV725080">
    <property type="protein sequence ID" value="CAH1400112.1"/>
    <property type="molecule type" value="Genomic_DNA"/>
</dbReference>
<evidence type="ECO:0000256" key="1">
    <source>
        <dbReference type="SAM" id="MobiDB-lite"/>
    </source>
</evidence>
<dbReference type="Proteomes" id="UP001152798">
    <property type="component" value="Chromosome 4"/>
</dbReference>
<proteinExistence type="predicted"/>
<dbReference type="AlphaFoldDB" id="A0A9P0HE55"/>
<feature type="compositionally biased region" description="Polar residues" evidence="1">
    <location>
        <begin position="59"/>
        <end position="82"/>
    </location>
</feature>
<evidence type="ECO:0000313" key="3">
    <source>
        <dbReference type="Proteomes" id="UP001152798"/>
    </source>
</evidence>
<feature type="region of interest" description="Disordered" evidence="1">
    <location>
        <begin position="53"/>
        <end position="82"/>
    </location>
</feature>
<name>A0A9P0HE55_NEZVI</name>
<accession>A0A9P0HE55</accession>
<sequence>MDSIPCQRGSAMEEISSLQPAPSKDFLLNETNLFCYKRRICDKRVNKETEIGGRHSKVSTRPNDSELLSSFSPLDQELIDSQ</sequence>
<evidence type="ECO:0000313" key="2">
    <source>
        <dbReference type="EMBL" id="CAH1400112.1"/>
    </source>
</evidence>
<gene>
    <name evidence="2" type="ORF">NEZAVI_LOCUS9414</name>
</gene>